<keyword evidence="5" id="KW-0460">Magnesium</keyword>
<dbReference type="GO" id="GO:0004190">
    <property type="term" value="F:aspartic-type endopeptidase activity"/>
    <property type="evidence" value="ECO:0007669"/>
    <property type="project" value="UniProtKB-KW"/>
</dbReference>
<gene>
    <name evidence="15" type="ORF">PR003_g11237</name>
</gene>
<dbReference type="InterPro" id="IPR012337">
    <property type="entry name" value="RNaseH-like_sf"/>
</dbReference>
<feature type="region of interest" description="Disordered" evidence="12">
    <location>
        <begin position="149"/>
        <end position="170"/>
    </location>
</feature>
<feature type="compositionally biased region" description="Polar residues" evidence="12">
    <location>
        <begin position="151"/>
        <end position="167"/>
    </location>
</feature>
<dbReference type="Proteomes" id="UP000434957">
    <property type="component" value="Unassembled WGS sequence"/>
</dbReference>
<sequence length="784" mass="88213">MADHLAALDIVLARCAEQQLYVKLAKCTFCADEIPCLGDYIGRGGIRMDPDKIKCIREWPTPRTKRDLQSFLGTCVYVLKYCPDFAALSAPLTEATKGKTKHEKIALDEEQQRWFAELKQCLSSPPILSHPDTTRPFHVKMDASDYAVGGATSSNSTRMGMNKSSPTEPRFRWIPGDTNIVADGISRSPQLEDSDQPAHVSLGALLSQLSKQQALVSADDAFLHYMRQRPSIHAQCKRLYAEDAVFGPVIQHLASRPASAAVPVDVHPTLRSKIPHFFVEDDLLFFQPVADSPRRLCVPNDTDLRNAVHDTAARGHPGSAKTLATAQTKFFWINMGKSIAKYVQSCELCQRVKAAQHKPAGLLHPLEIPHKRWTHISMDFMPDLPPTKSQYDTILVILDRLTKRAHFIPTVKALSSKDTARLFLREYVRLHGVPESIVSDRDPRFLSAFWRTLVTSQGSQIHASTAFKPSTDGRNERSHRFINDYLRAFVAPKQDDWDELLPMAEFAYNSRFHSSIAMTPFAADLGYTPRAFDDITLLQRPQTPADALTFAEHQQHVLQQCRANLESAQASMKRFFDHNRPDLQFMVGDMGLLDTLNLDLAHIGSKGRRKLVARFIGPYRVLERTTPDTYRISLLPGVRLHDEVHVSYLRKYHEDTNPKRLNNVPRLITRDVFEGNQIRSIVGQRKRRGIQQYKVQWYGRDEPDTWEPESGLTQAAGLIAEFMQSTAVTTTVPRSHPATAASASPGPLATHAPPRPSQDRDGAPPIRTKPLRRSTRKRASKEGL</sequence>
<dbReference type="GO" id="GO:0006310">
    <property type="term" value="P:DNA recombination"/>
    <property type="evidence" value="ECO:0007669"/>
    <property type="project" value="UniProtKB-KW"/>
</dbReference>
<evidence type="ECO:0000313" key="15">
    <source>
        <dbReference type="EMBL" id="KAE9339012.1"/>
    </source>
</evidence>
<dbReference type="SUPFAM" id="SSF56672">
    <property type="entry name" value="DNA/RNA polymerases"/>
    <property type="match status" value="1"/>
</dbReference>
<keyword evidence="2" id="KW-0479">Metal-binding</keyword>
<evidence type="ECO:0000256" key="8">
    <source>
        <dbReference type="ARBA" id="ARBA00022932"/>
    </source>
</evidence>
<dbReference type="Gene3D" id="3.30.420.10">
    <property type="entry name" value="Ribonuclease H-like superfamily/Ribonuclease H"/>
    <property type="match status" value="1"/>
</dbReference>
<dbReference type="InterPro" id="IPR001584">
    <property type="entry name" value="Integrase_cat-core"/>
</dbReference>
<dbReference type="PANTHER" id="PTHR37984">
    <property type="entry name" value="PROTEIN CBG26694"/>
    <property type="match status" value="1"/>
</dbReference>
<dbReference type="GO" id="GO:0015074">
    <property type="term" value="P:DNA integration"/>
    <property type="evidence" value="ECO:0007669"/>
    <property type="project" value="UniProtKB-KW"/>
</dbReference>
<dbReference type="SMART" id="SM00298">
    <property type="entry name" value="CHROMO"/>
    <property type="match status" value="1"/>
</dbReference>
<keyword evidence="8" id="KW-0239">DNA-directed DNA polymerase</keyword>
<keyword evidence="8" id="KW-0808">Transferase</keyword>
<evidence type="ECO:0000256" key="2">
    <source>
        <dbReference type="ARBA" id="ARBA00022723"/>
    </source>
</evidence>
<dbReference type="InterPro" id="IPR023780">
    <property type="entry name" value="Chromo_domain"/>
</dbReference>
<keyword evidence="4" id="KW-0378">Hydrolase</keyword>
<keyword evidence="10" id="KW-0233">DNA recombination</keyword>
<dbReference type="InterPro" id="IPR000953">
    <property type="entry name" value="Chromo/chromo_shadow_dom"/>
</dbReference>
<dbReference type="SUPFAM" id="SSF54160">
    <property type="entry name" value="Chromo domain-like"/>
    <property type="match status" value="1"/>
</dbReference>
<dbReference type="EMBL" id="QXFT01000639">
    <property type="protein sequence ID" value="KAE9339012.1"/>
    <property type="molecule type" value="Genomic_DNA"/>
</dbReference>
<evidence type="ECO:0000259" key="13">
    <source>
        <dbReference type="PROSITE" id="PS50013"/>
    </source>
</evidence>
<dbReference type="GO" id="GO:0046872">
    <property type="term" value="F:metal ion binding"/>
    <property type="evidence" value="ECO:0007669"/>
    <property type="project" value="UniProtKB-KW"/>
</dbReference>
<feature type="region of interest" description="Disordered" evidence="12">
    <location>
        <begin position="729"/>
        <end position="784"/>
    </location>
</feature>
<dbReference type="SUPFAM" id="SSF53098">
    <property type="entry name" value="Ribonuclease H-like"/>
    <property type="match status" value="1"/>
</dbReference>
<evidence type="ECO:0000256" key="12">
    <source>
        <dbReference type="SAM" id="MobiDB-lite"/>
    </source>
</evidence>
<keyword evidence="9" id="KW-0238">DNA-binding</keyword>
<dbReference type="Gene3D" id="3.30.70.270">
    <property type="match status" value="2"/>
</dbReference>
<dbReference type="InterPro" id="IPR043128">
    <property type="entry name" value="Rev_trsase/Diguanyl_cyclase"/>
</dbReference>
<dbReference type="GO" id="GO:0003677">
    <property type="term" value="F:DNA binding"/>
    <property type="evidence" value="ECO:0007669"/>
    <property type="project" value="UniProtKB-KW"/>
</dbReference>
<evidence type="ECO:0000256" key="10">
    <source>
        <dbReference type="ARBA" id="ARBA00023172"/>
    </source>
</evidence>
<feature type="domain" description="Chromo" evidence="13">
    <location>
        <begin position="676"/>
        <end position="734"/>
    </location>
</feature>
<accession>A0A6A4F3L0</accession>
<dbReference type="PANTHER" id="PTHR37984:SF5">
    <property type="entry name" value="PROTEIN NYNRIN-LIKE"/>
    <property type="match status" value="1"/>
</dbReference>
<evidence type="ECO:0000256" key="11">
    <source>
        <dbReference type="ARBA" id="ARBA00023268"/>
    </source>
</evidence>
<keyword evidence="7" id="KW-0695">RNA-directed DNA polymerase</keyword>
<dbReference type="InterPro" id="IPR043502">
    <property type="entry name" value="DNA/RNA_pol_sf"/>
</dbReference>
<dbReference type="Pfam" id="PF17921">
    <property type="entry name" value="Integrase_H2C2"/>
    <property type="match status" value="1"/>
</dbReference>
<name>A0A6A4F3L0_9STRA</name>
<dbReference type="Pfam" id="PF17919">
    <property type="entry name" value="RT_RNaseH_2"/>
    <property type="match status" value="1"/>
</dbReference>
<evidence type="ECO:0000256" key="6">
    <source>
        <dbReference type="ARBA" id="ARBA00022908"/>
    </source>
</evidence>
<dbReference type="PROSITE" id="PS50013">
    <property type="entry name" value="CHROMO_2"/>
    <property type="match status" value="1"/>
</dbReference>
<dbReference type="Gene3D" id="2.40.50.40">
    <property type="match status" value="1"/>
</dbReference>
<dbReference type="InterPro" id="IPR041577">
    <property type="entry name" value="RT_RNaseH_2"/>
</dbReference>
<evidence type="ECO:0000256" key="3">
    <source>
        <dbReference type="ARBA" id="ARBA00022750"/>
    </source>
</evidence>
<proteinExistence type="predicted"/>
<keyword evidence="6" id="KW-0229">DNA integration</keyword>
<dbReference type="Gene3D" id="1.10.340.70">
    <property type="match status" value="1"/>
</dbReference>
<dbReference type="GO" id="GO:0003964">
    <property type="term" value="F:RNA-directed DNA polymerase activity"/>
    <property type="evidence" value="ECO:0007669"/>
    <property type="project" value="UniProtKB-KW"/>
</dbReference>
<evidence type="ECO:0000256" key="7">
    <source>
        <dbReference type="ARBA" id="ARBA00022918"/>
    </source>
</evidence>
<keyword evidence="1" id="KW-0645">Protease</keyword>
<evidence type="ECO:0000256" key="1">
    <source>
        <dbReference type="ARBA" id="ARBA00022670"/>
    </source>
</evidence>
<comment type="caution">
    <text evidence="15">The sequence shown here is derived from an EMBL/GenBank/DDBJ whole genome shotgun (WGS) entry which is preliminary data.</text>
</comment>
<protein>
    <recommendedName>
        <fullName evidence="17">Integrase catalytic domain-containing protein</fullName>
    </recommendedName>
</protein>
<keyword evidence="3" id="KW-0064">Aspartyl protease</keyword>
<keyword evidence="11" id="KW-0511">Multifunctional enzyme</keyword>
<evidence type="ECO:0000256" key="4">
    <source>
        <dbReference type="ARBA" id="ARBA00022801"/>
    </source>
</evidence>
<dbReference type="GO" id="GO:0006508">
    <property type="term" value="P:proteolysis"/>
    <property type="evidence" value="ECO:0007669"/>
    <property type="project" value="UniProtKB-KW"/>
</dbReference>
<evidence type="ECO:0000256" key="9">
    <source>
        <dbReference type="ARBA" id="ARBA00023125"/>
    </source>
</evidence>
<dbReference type="Pfam" id="PF00385">
    <property type="entry name" value="Chromo"/>
    <property type="match status" value="1"/>
</dbReference>
<dbReference type="GO" id="GO:0003887">
    <property type="term" value="F:DNA-directed DNA polymerase activity"/>
    <property type="evidence" value="ECO:0007669"/>
    <property type="project" value="UniProtKB-KW"/>
</dbReference>
<dbReference type="PROSITE" id="PS50994">
    <property type="entry name" value="INTEGRASE"/>
    <property type="match status" value="1"/>
</dbReference>
<dbReference type="InterPro" id="IPR016197">
    <property type="entry name" value="Chromo-like_dom_sf"/>
</dbReference>
<dbReference type="Pfam" id="PF24626">
    <property type="entry name" value="SH3_Tf2-1"/>
    <property type="match status" value="1"/>
</dbReference>
<keyword evidence="8" id="KW-0548">Nucleotidyltransferase</keyword>
<keyword evidence="16" id="KW-1185">Reference proteome</keyword>
<evidence type="ECO:0000259" key="14">
    <source>
        <dbReference type="PROSITE" id="PS50994"/>
    </source>
</evidence>
<reference evidence="15 16" key="1">
    <citation type="submission" date="2018-08" db="EMBL/GenBank/DDBJ databases">
        <title>Genomic investigation of the strawberry pathogen Phytophthora fragariae indicates pathogenicity is determined by transcriptional variation in three key races.</title>
        <authorList>
            <person name="Adams T.M."/>
            <person name="Armitage A.D."/>
            <person name="Sobczyk M.K."/>
            <person name="Bates H.J."/>
            <person name="Dunwell J.M."/>
            <person name="Nellist C.F."/>
            <person name="Harrison R.J."/>
        </authorList>
    </citation>
    <scope>NUCLEOTIDE SEQUENCE [LARGE SCALE GENOMIC DNA]</scope>
    <source>
        <strain evidence="15 16">SCRP333</strain>
    </source>
</reference>
<feature type="domain" description="Integrase catalytic" evidence="14">
    <location>
        <begin position="365"/>
        <end position="528"/>
    </location>
</feature>
<dbReference type="InterPro" id="IPR050951">
    <property type="entry name" value="Retrovirus_Pol_polyprotein"/>
</dbReference>
<feature type="compositionally biased region" description="Basic residues" evidence="12">
    <location>
        <begin position="769"/>
        <end position="784"/>
    </location>
</feature>
<dbReference type="InterPro" id="IPR056924">
    <property type="entry name" value="SH3_Tf2-1"/>
</dbReference>
<evidence type="ECO:0000313" key="16">
    <source>
        <dbReference type="Proteomes" id="UP000434957"/>
    </source>
</evidence>
<dbReference type="CDD" id="cd00024">
    <property type="entry name" value="CD_CSD"/>
    <property type="match status" value="1"/>
</dbReference>
<organism evidence="15 16">
    <name type="scientific">Phytophthora rubi</name>
    <dbReference type="NCBI Taxonomy" id="129364"/>
    <lineage>
        <taxon>Eukaryota</taxon>
        <taxon>Sar</taxon>
        <taxon>Stramenopiles</taxon>
        <taxon>Oomycota</taxon>
        <taxon>Peronosporomycetes</taxon>
        <taxon>Peronosporales</taxon>
        <taxon>Peronosporaceae</taxon>
        <taxon>Phytophthora</taxon>
    </lineage>
</organism>
<dbReference type="InterPro" id="IPR036397">
    <property type="entry name" value="RNaseH_sf"/>
</dbReference>
<dbReference type="InterPro" id="IPR041588">
    <property type="entry name" value="Integrase_H2C2"/>
</dbReference>
<evidence type="ECO:0008006" key="17">
    <source>
        <dbReference type="Google" id="ProtNLM"/>
    </source>
</evidence>
<dbReference type="FunFam" id="3.30.70.270:FF:000020">
    <property type="entry name" value="Transposon Tf2-6 polyprotein-like Protein"/>
    <property type="match status" value="1"/>
</dbReference>
<dbReference type="AlphaFoldDB" id="A0A6A4F3L0"/>
<evidence type="ECO:0000256" key="5">
    <source>
        <dbReference type="ARBA" id="ARBA00022842"/>
    </source>
</evidence>